<dbReference type="RefSeq" id="WP_025789159.1">
    <property type="nucleotide sequence ID" value="NZ_CP033139.1"/>
</dbReference>
<reference evidence="1 2" key="1">
    <citation type="submission" date="2018-10" db="EMBL/GenBank/DDBJ databases">
        <title>Whole Genome of Vibrio owensii strain 170502, isolated from Acute Hepatopancreatic Necrosis Disease (AHPND) shrimp.</title>
        <authorList>
            <person name="Yan M."/>
            <person name="Wang X."/>
            <person name="Wang Y."/>
        </authorList>
    </citation>
    <scope>NUCLEOTIDE SEQUENCE [LARGE SCALE GENOMIC DNA]</scope>
    <source>
        <strain evidence="1 2">1700302</strain>
        <plasmid evidence="2">pvowz1</plasmid>
    </source>
</reference>
<sequence>METNMTISLCDLELNLMIAVARQRYIPLNEEDETLELDIEAIDIGLELGNRNIGLSATMREVLDRIKLLDVSVYNAFVYAYHGSLKVN</sequence>
<organism evidence="1 2">
    <name type="scientific">Vibrio owensii</name>
    <dbReference type="NCBI Taxonomy" id="696485"/>
    <lineage>
        <taxon>Bacteria</taxon>
        <taxon>Pseudomonadati</taxon>
        <taxon>Pseudomonadota</taxon>
        <taxon>Gammaproteobacteria</taxon>
        <taxon>Vibrionales</taxon>
        <taxon>Vibrionaceae</taxon>
        <taxon>Vibrio</taxon>
    </lineage>
</organism>
<gene>
    <name evidence="1" type="ORF">D0812_29305</name>
</gene>
<keyword evidence="1" id="KW-0614">Plasmid</keyword>
<dbReference type="Proteomes" id="UP000272136">
    <property type="component" value="Plasmid pVOWZ1"/>
</dbReference>
<dbReference type="EMBL" id="CP033139">
    <property type="protein sequence ID" value="AYO18523.1"/>
    <property type="molecule type" value="Genomic_DNA"/>
</dbReference>
<keyword evidence="2" id="KW-1185">Reference proteome</keyword>
<proteinExistence type="predicted"/>
<geneLocation type="plasmid" evidence="2">
    <name>pvowz1</name>
</geneLocation>
<evidence type="ECO:0000313" key="1">
    <source>
        <dbReference type="EMBL" id="AYO18523.1"/>
    </source>
</evidence>
<evidence type="ECO:0000313" key="2">
    <source>
        <dbReference type="Proteomes" id="UP000272136"/>
    </source>
</evidence>
<accession>A0ABM6ZRZ9</accession>
<protein>
    <submittedName>
        <fullName evidence="1">Uncharacterized protein</fullName>
    </submittedName>
</protein>
<name>A0ABM6ZRZ9_9VIBR</name>